<dbReference type="InterPro" id="IPR036689">
    <property type="entry name" value="ESAT-6-like_sf"/>
</dbReference>
<dbReference type="Proteomes" id="UP001187346">
    <property type="component" value="Unassembled WGS sequence"/>
</dbReference>
<protein>
    <submittedName>
        <fullName evidence="2">WXG100 family type VII secretion target</fullName>
    </submittedName>
</protein>
<dbReference type="SUPFAM" id="SSF140453">
    <property type="entry name" value="EsxAB dimer-like"/>
    <property type="match status" value="1"/>
</dbReference>
<name>A0ABU4F5B7_9ACTN</name>
<dbReference type="Gene3D" id="1.10.287.1060">
    <property type="entry name" value="ESAT-6-like"/>
    <property type="match status" value="1"/>
</dbReference>
<comment type="caution">
    <text evidence="2">The sequence shown here is derived from an EMBL/GenBank/DDBJ whole genome shotgun (WGS) entry which is preliminary data.</text>
</comment>
<evidence type="ECO:0000313" key="2">
    <source>
        <dbReference type="EMBL" id="MDV7215792.1"/>
    </source>
</evidence>
<sequence length="151" mass="16152">MTVPGIGAGGGGGRGGGGSPDLHVTSTDLTKLAGDLDDMQDHLDKQVKRMDAIVDRIEAGWHGPAATAYREFHRAATEDAVRIREVMKLLEQAVRMSRDGFSSNDIEVLEHMRTIQVDIGSEVDKLSTPNAEATGDTPTPPPPTRSSLDSF</sequence>
<dbReference type="EMBL" id="JAWMAJ010000017">
    <property type="protein sequence ID" value="MDV7215792.1"/>
    <property type="molecule type" value="Genomic_DNA"/>
</dbReference>
<organism evidence="2 3">
    <name type="scientific">Streptomyces prunicolor</name>
    <dbReference type="NCBI Taxonomy" id="67348"/>
    <lineage>
        <taxon>Bacteria</taxon>
        <taxon>Bacillati</taxon>
        <taxon>Actinomycetota</taxon>
        <taxon>Actinomycetes</taxon>
        <taxon>Kitasatosporales</taxon>
        <taxon>Streptomycetaceae</taxon>
        <taxon>Streptomyces</taxon>
    </lineage>
</organism>
<feature type="region of interest" description="Disordered" evidence="1">
    <location>
        <begin position="120"/>
        <end position="151"/>
    </location>
</feature>
<accession>A0ABU4F5B7</accession>
<evidence type="ECO:0000256" key="1">
    <source>
        <dbReference type="SAM" id="MobiDB-lite"/>
    </source>
</evidence>
<feature type="compositionally biased region" description="Gly residues" evidence="1">
    <location>
        <begin position="1"/>
        <end position="19"/>
    </location>
</feature>
<keyword evidence="3" id="KW-1185">Reference proteome</keyword>
<reference evidence="2 3" key="1">
    <citation type="submission" date="2023-10" db="EMBL/GenBank/DDBJ databases">
        <title>Characterization of rhizosphere-enriched actinobacteria from wheat plants lab-grown on chernevaya soil.</title>
        <authorList>
            <person name="Tikhonova E.N."/>
            <person name="Konopkin A."/>
            <person name="Kravchenko I.K."/>
        </authorList>
    </citation>
    <scope>NUCLEOTIDE SEQUENCE [LARGE SCALE GENOMIC DNA]</scope>
    <source>
        <strain evidence="2 3">RR29</strain>
    </source>
</reference>
<dbReference type="Pfam" id="PF06013">
    <property type="entry name" value="WXG100"/>
    <property type="match status" value="1"/>
</dbReference>
<feature type="region of interest" description="Disordered" evidence="1">
    <location>
        <begin position="1"/>
        <end position="22"/>
    </location>
</feature>
<dbReference type="InterPro" id="IPR010310">
    <property type="entry name" value="T7SS_ESAT-6-like"/>
</dbReference>
<proteinExistence type="predicted"/>
<evidence type="ECO:0000313" key="3">
    <source>
        <dbReference type="Proteomes" id="UP001187346"/>
    </source>
</evidence>
<dbReference type="RefSeq" id="WP_317770549.1">
    <property type="nucleotide sequence ID" value="NZ_JAWMAJ010000017.1"/>
</dbReference>
<gene>
    <name evidence="2" type="ORF">R5A26_07495</name>
</gene>